<dbReference type="PROSITE" id="PS50014">
    <property type="entry name" value="BROMODOMAIN_2"/>
    <property type="match status" value="1"/>
</dbReference>
<dbReference type="InterPro" id="IPR036427">
    <property type="entry name" value="Bromodomain-like_sf"/>
</dbReference>
<dbReference type="InterPro" id="IPR001487">
    <property type="entry name" value="Bromodomain"/>
</dbReference>
<comment type="caution">
    <text evidence="4">The sequence shown here is derived from an EMBL/GenBank/DDBJ whole genome shotgun (WGS) entry which is preliminary data.</text>
</comment>
<evidence type="ECO:0000313" key="5">
    <source>
        <dbReference type="Proteomes" id="UP000247409"/>
    </source>
</evidence>
<dbReference type="PANTHER" id="PTHR22881:SF27">
    <property type="entry name" value="BROMODOMAIN CONTAINING 7_9"/>
    <property type="match status" value="1"/>
</dbReference>
<sequence>MAPSRQPRAPTCVLRDPKDLLKKGSNNLLKNFSDRDGYYIFLQPVDFIDIDSYAELFVHPPDLSVCHRNLAMGVYRTLMNLRADRDLMWCNCCTFNADDSIYFKGAMCSRQFAICLALVDRLLSQSARRFPVKLTHAGNS</sequence>
<evidence type="ECO:0000259" key="3">
    <source>
        <dbReference type="PROSITE" id="PS50014"/>
    </source>
</evidence>
<dbReference type="OrthoDB" id="21449at2759"/>
<organism evidence="4 5">
    <name type="scientific">Gracilariopsis chorda</name>
    <dbReference type="NCBI Taxonomy" id="448386"/>
    <lineage>
        <taxon>Eukaryota</taxon>
        <taxon>Rhodophyta</taxon>
        <taxon>Florideophyceae</taxon>
        <taxon>Rhodymeniophycidae</taxon>
        <taxon>Gracilariales</taxon>
        <taxon>Gracilariaceae</taxon>
        <taxon>Gracilariopsis</taxon>
    </lineage>
</organism>
<dbReference type="AlphaFoldDB" id="A0A2V3IZV9"/>
<keyword evidence="1 2" id="KW-0103">Bromodomain</keyword>
<dbReference type="SMART" id="SM00297">
    <property type="entry name" value="BROMO"/>
    <property type="match status" value="1"/>
</dbReference>
<gene>
    <name evidence="4" type="ORF">BWQ96_02992</name>
</gene>
<dbReference type="SUPFAM" id="SSF47370">
    <property type="entry name" value="Bromodomain"/>
    <property type="match status" value="1"/>
</dbReference>
<protein>
    <submittedName>
        <fullName evidence="4">Bromodomain and PHD finger-containing protein 3</fullName>
    </submittedName>
</protein>
<reference evidence="4 5" key="1">
    <citation type="journal article" date="2018" name="Mol. Biol. Evol.">
        <title>Analysis of the draft genome of the red seaweed Gracilariopsis chorda provides insights into genome size evolution in Rhodophyta.</title>
        <authorList>
            <person name="Lee J."/>
            <person name="Yang E.C."/>
            <person name="Graf L."/>
            <person name="Yang J.H."/>
            <person name="Qiu H."/>
            <person name="Zel Zion U."/>
            <person name="Chan C.X."/>
            <person name="Stephens T.G."/>
            <person name="Weber A.P.M."/>
            <person name="Boo G.H."/>
            <person name="Boo S.M."/>
            <person name="Kim K.M."/>
            <person name="Shin Y."/>
            <person name="Jung M."/>
            <person name="Lee S.J."/>
            <person name="Yim H.S."/>
            <person name="Lee J.H."/>
            <person name="Bhattacharya D."/>
            <person name="Yoon H.S."/>
        </authorList>
    </citation>
    <scope>NUCLEOTIDE SEQUENCE [LARGE SCALE GENOMIC DNA]</scope>
    <source>
        <strain evidence="4 5">SKKU-2015</strain>
        <tissue evidence="4">Whole body</tissue>
    </source>
</reference>
<dbReference type="InterPro" id="IPR051831">
    <property type="entry name" value="Bromodomain_contain_prot"/>
</dbReference>
<dbReference type="STRING" id="448386.A0A2V3IZV9"/>
<feature type="domain" description="Bromo" evidence="3">
    <location>
        <begin position="33"/>
        <end position="103"/>
    </location>
</feature>
<evidence type="ECO:0000256" key="1">
    <source>
        <dbReference type="ARBA" id="ARBA00023117"/>
    </source>
</evidence>
<proteinExistence type="predicted"/>
<name>A0A2V3IZV9_9FLOR</name>
<dbReference type="EMBL" id="NBIV01000027">
    <property type="protein sequence ID" value="PXF47217.1"/>
    <property type="molecule type" value="Genomic_DNA"/>
</dbReference>
<evidence type="ECO:0000313" key="4">
    <source>
        <dbReference type="EMBL" id="PXF47217.1"/>
    </source>
</evidence>
<keyword evidence="5" id="KW-1185">Reference proteome</keyword>
<dbReference type="PANTHER" id="PTHR22881">
    <property type="entry name" value="BROMODOMAIN CONTAINING PROTEIN"/>
    <property type="match status" value="1"/>
</dbReference>
<dbReference type="Gene3D" id="1.20.920.10">
    <property type="entry name" value="Bromodomain-like"/>
    <property type="match status" value="1"/>
</dbReference>
<dbReference type="Proteomes" id="UP000247409">
    <property type="component" value="Unassembled WGS sequence"/>
</dbReference>
<accession>A0A2V3IZV9</accession>
<dbReference type="Pfam" id="PF00439">
    <property type="entry name" value="Bromodomain"/>
    <property type="match status" value="1"/>
</dbReference>
<evidence type="ECO:0000256" key="2">
    <source>
        <dbReference type="PROSITE-ProRule" id="PRU00035"/>
    </source>
</evidence>